<gene>
    <name evidence="1" type="ORF">METZ01_LOCUS277019</name>
</gene>
<accession>A0A382KKP4</accession>
<evidence type="ECO:0000313" key="1">
    <source>
        <dbReference type="EMBL" id="SVC24165.1"/>
    </source>
</evidence>
<reference evidence="1" key="1">
    <citation type="submission" date="2018-05" db="EMBL/GenBank/DDBJ databases">
        <authorList>
            <person name="Lanie J.A."/>
            <person name="Ng W.-L."/>
            <person name="Kazmierczak K.M."/>
            <person name="Andrzejewski T.M."/>
            <person name="Davidsen T.M."/>
            <person name="Wayne K.J."/>
            <person name="Tettelin H."/>
            <person name="Glass J.I."/>
            <person name="Rusch D."/>
            <person name="Podicherti R."/>
            <person name="Tsui H.-C.T."/>
            <person name="Winkler M.E."/>
        </authorList>
    </citation>
    <scope>NUCLEOTIDE SEQUENCE</scope>
</reference>
<sequence>MKVGLFVTNQQYLSTDMVTALDEQIAMVRLVRDKGWDSLFSG</sequence>
<protein>
    <recommendedName>
        <fullName evidence="2">Luciferase-like domain-containing protein</fullName>
    </recommendedName>
</protein>
<dbReference type="EMBL" id="UINC01080850">
    <property type="protein sequence ID" value="SVC24165.1"/>
    <property type="molecule type" value="Genomic_DNA"/>
</dbReference>
<name>A0A382KKP4_9ZZZZ</name>
<dbReference type="AlphaFoldDB" id="A0A382KKP4"/>
<feature type="non-terminal residue" evidence="1">
    <location>
        <position position="42"/>
    </location>
</feature>
<evidence type="ECO:0008006" key="2">
    <source>
        <dbReference type="Google" id="ProtNLM"/>
    </source>
</evidence>
<organism evidence="1">
    <name type="scientific">marine metagenome</name>
    <dbReference type="NCBI Taxonomy" id="408172"/>
    <lineage>
        <taxon>unclassified sequences</taxon>
        <taxon>metagenomes</taxon>
        <taxon>ecological metagenomes</taxon>
    </lineage>
</organism>
<proteinExistence type="predicted"/>